<dbReference type="InterPro" id="IPR007278">
    <property type="entry name" value="DUF397"/>
</dbReference>
<dbReference type="RefSeq" id="WP_203909792.1">
    <property type="nucleotide sequence ID" value="NZ_BONY01000023.1"/>
</dbReference>
<evidence type="ECO:0000313" key="2">
    <source>
        <dbReference type="EMBL" id="GIH05964.1"/>
    </source>
</evidence>
<comment type="caution">
    <text evidence="2">The sequence shown here is derived from an EMBL/GenBank/DDBJ whole genome shotgun (WGS) entry which is preliminary data.</text>
</comment>
<name>A0A8J3VG45_9ACTN</name>
<accession>A0A8J3VG45</accession>
<feature type="domain" description="DUF397" evidence="1">
    <location>
        <begin position="7"/>
        <end position="56"/>
    </location>
</feature>
<dbReference type="Proteomes" id="UP000612899">
    <property type="component" value="Unassembled WGS sequence"/>
</dbReference>
<dbReference type="AlphaFoldDB" id="A0A8J3VG45"/>
<evidence type="ECO:0000259" key="1">
    <source>
        <dbReference type="Pfam" id="PF04149"/>
    </source>
</evidence>
<sequence>MNELELDWRKASRCESSACVEVASAGDAVLVRDSKNLGPMLALSRAEWAAFIDGVRAGDFDRA</sequence>
<proteinExistence type="predicted"/>
<organism evidence="2 3">
    <name type="scientific">Rhizocola hellebori</name>
    <dbReference type="NCBI Taxonomy" id="1392758"/>
    <lineage>
        <taxon>Bacteria</taxon>
        <taxon>Bacillati</taxon>
        <taxon>Actinomycetota</taxon>
        <taxon>Actinomycetes</taxon>
        <taxon>Micromonosporales</taxon>
        <taxon>Micromonosporaceae</taxon>
        <taxon>Rhizocola</taxon>
    </lineage>
</organism>
<keyword evidence="3" id="KW-1185">Reference proteome</keyword>
<dbReference type="EMBL" id="BONY01000023">
    <property type="protein sequence ID" value="GIH05964.1"/>
    <property type="molecule type" value="Genomic_DNA"/>
</dbReference>
<dbReference type="Pfam" id="PF04149">
    <property type="entry name" value="DUF397"/>
    <property type="match status" value="1"/>
</dbReference>
<gene>
    <name evidence="2" type="ORF">Rhe02_40310</name>
</gene>
<evidence type="ECO:0000313" key="3">
    <source>
        <dbReference type="Proteomes" id="UP000612899"/>
    </source>
</evidence>
<protein>
    <recommendedName>
        <fullName evidence="1">DUF397 domain-containing protein</fullName>
    </recommendedName>
</protein>
<reference evidence="2" key="1">
    <citation type="submission" date="2021-01" db="EMBL/GenBank/DDBJ databases">
        <title>Whole genome shotgun sequence of Rhizocola hellebori NBRC 109834.</title>
        <authorList>
            <person name="Komaki H."/>
            <person name="Tamura T."/>
        </authorList>
    </citation>
    <scope>NUCLEOTIDE SEQUENCE</scope>
    <source>
        <strain evidence="2">NBRC 109834</strain>
    </source>
</reference>